<gene>
    <name evidence="4" type="ORF">IFM89_032621</name>
</gene>
<keyword evidence="3" id="KW-0012">Acyltransferase</keyword>
<evidence type="ECO:0000256" key="2">
    <source>
        <dbReference type="ARBA" id="ARBA00022679"/>
    </source>
</evidence>
<evidence type="ECO:0000256" key="1">
    <source>
        <dbReference type="ARBA" id="ARBA00009861"/>
    </source>
</evidence>
<dbReference type="Pfam" id="PF02458">
    <property type="entry name" value="Transferase"/>
    <property type="match status" value="1"/>
</dbReference>
<dbReference type="Gene3D" id="3.30.559.10">
    <property type="entry name" value="Chloramphenicol acetyltransferase-like domain"/>
    <property type="match status" value="2"/>
</dbReference>
<evidence type="ECO:0000313" key="4">
    <source>
        <dbReference type="EMBL" id="KAF9616800.1"/>
    </source>
</evidence>
<evidence type="ECO:0000256" key="3">
    <source>
        <dbReference type="ARBA" id="ARBA00023315"/>
    </source>
</evidence>
<name>A0A835IF51_9MAGN</name>
<accession>A0A835IF51</accession>
<dbReference type="EMBL" id="JADFTS010000003">
    <property type="protein sequence ID" value="KAF9616800.1"/>
    <property type="molecule type" value="Genomic_DNA"/>
</dbReference>
<dbReference type="InterPro" id="IPR050317">
    <property type="entry name" value="Plant_Fungal_Acyltransferase"/>
</dbReference>
<sequence length="431" mass="47554">MVKVVESSLVVPSAKTPKHKLWVSNLDLLAPRTHTTSVYFYRPNLKNGSSNFVCVESLKASLAKVLVTFYPFAGRLGVNEETGRVEIVCNGEGALFLKAEANLTIDEFGDFTPSMKTRKLLVPTVDTSTSSCPLLLLQVTFFKCGGVCLGVGVHHTVSDGAASLHFFNTWTNVSRGLDIAVPPFLDRTVLKARSPPTVLFNHTEYRRNPTSKNQEPFFSALLNLSKDQLNILKRKSSNTVNGSVDTYSTYETVASHIWCAACRARGLDSTQESRLYITADARSRLQPPITRAYLGNAIFTSSVIVKVGEITSKPIEHVANLIRQAISRLDDKYLRSSLDFLETQEDDLGTLGRGSGTFPSTDLSVVSWTRLPLYDADFGWGRPSFVGPATFFYGGLAYIMPSPSKEGDILIALSLETEHMSSFSKLFYQFE</sequence>
<comment type="caution">
    <text evidence="4">The sequence shown here is derived from an EMBL/GenBank/DDBJ whole genome shotgun (WGS) entry which is preliminary data.</text>
</comment>
<reference evidence="4 5" key="1">
    <citation type="submission" date="2020-10" db="EMBL/GenBank/DDBJ databases">
        <title>The Coptis chinensis genome and diversification of protoberbering-type alkaloids.</title>
        <authorList>
            <person name="Wang B."/>
            <person name="Shu S."/>
            <person name="Song C."/>
            <person name="Liu Y."/>
        </authorList>
    </citation>
    <scope>NUCLEOTIDE SEQUENCE [LARGE SCALE GENOMIC DNA]</scope>
    <source>
        <strain evidence="4">HL-2020</strain>
        <tissue evidence="4">Leaf</tissue>
    </source>
</reference>
<dbReference type="OrthoDB" id="671439at2759"/>
<proteinExistence type="inferred from homology"/>
<organism evidence="4 5">
    <name type="scientific">Coptis chinensis</name>
    <dbReference type="NCBI Taxonomy" id="261450"/>
    <lineage>
        <taxon>Eukaryota</taxon>
        <taxon>Viridiplantae</taxon>
        <taxon>Streptophyta</taxon>
        <taxon>Embryophyta</taxon>
        <taxon>Tracheophyta</taxon>
        <taxon>Spermatophyta</taxon>
        <taxon>Magnoliopsida</taxon>
        <taxon>Ranunculales</taxon>
        <taxon>Ranunculaceae</taxon>
        <taxon>Coptidoideae</taxon>
        <taxon>Coptis</taxon>
    </lineage>
</organism>
<comment type="similarity">
    <text evidence="1">Belongs to the plant acyltransferase family.</text>
</comment>
<dbReference type="PANTHER" id="PTHR31642:SF11">
    <property type="entry name" value="SHIKIMATE O-HYDROXYCINNAMOYLTRANSFERASE"/>
    <property type="match status" value="1"/>
</dbReference>
<keyword evidence="2" id="KW-0808">Transferase</keyword>
<dbReference type="Proteomes" id="UP000631114">
    <property type="component" value="Unassembled WGS sequence"/>
</dbReference>
<protein>
    <submittedName>
        <fullName evidence="4">Uncharacterized protein</fullName>
    </submittedName>
</protein>
<evidence type="ECO:0000313" key="5">
    <source>
        <dbReference type="Proteomes" id="UP000631114"/>
    </source>
</evidence>
<dbReference type="InterPro" id="IPR023213">
    <property type="entry name" value="CAT-like_dom_sf"/>
</dbReference>
<keyword evidence="5" id="KW-1185">Reference proteome</keyword>
<dbReference type="PANTHER" id="PTHR31642">
    <property type="entry name" value="TRICHOTHECENE 3-O-ACETYLTRANSFERASE"/>
    <property type="match status" value="1"/>
</dbReference>
<dbReference type="FunFam" id="3.30.559.10:FF:000008">
    <property type="entry name" value="Tryptamine hydroxycinnamoyl transferase"/>
    <property type="match status" value="1"/>
</dbReference>
<dbReference type="AlphaFoldDB" id="A0A835IF51"/>
<dbReference type="GO" id="GO:0016747">
    <property type="term" value="F:acyltransferase activity, transferring groups other than amino-acyl groups"/>
    <property type="evidence" value="ECO:0007669"/>
    <property type="project" value="TreeGrafter"/>
</dbReference>